<evidence type="ECO:0000256" key="10">
    <source>
        <dbReference type="ARBA" id="ARBA00023171"/>
    </source>
</evidence>
<keyword evidence="9" id="KW-0460">Magnesium</keyword>
<dbReference type="eggNOG" id="COG0142">
    <property type="taxonomic scope" value="Bacteria"/>
</dbReference>
<evidence type="ECO:0000256" key="4">
    <source>
        <dbReference type="ARBA" id="ARBA00012382"/>
    </source>
</evidence>
<dbReference type="EMBL" id="AONG01000003">
    <property type="protein sequence ID" value="KIQ71134.1"/>
    <property type="molecule type" value="Genomic_DNA"/>
</dbReference>
<comment type="catalytic activity">
    <reaction evidence="14">
        <text>isopentenyl diphosphate + (2E,6E)-farnesyl diphosphate = (2E,6E,10E)-geranylgeranyl diphosphate + diphosphate</text>
        <dbReference type="Rhea" id="RHEA:17653"/>
        <dbReference type="ChEBI" id="CHEBI:33019"/>
        <dbReference type="ChEBI" id="CHEBI:58756"/>
        <dbReference type="ChEBI" id="CHEBI:128769"/>
        <dbReference type="ChEBI" id="CHEBI:175763"/>
        <dbReference type="EC" id="2.5.1.29"/>
    </reaction>
</comment>
<evidence type="ECO:0000256" key="11">
    <source>
        <dbReference type="ARBA" id="ARBA00023229"/>
    </source>
</evidence>
<keyword evidence="18" id="KW-1185">Reference proteome</keyword>
<dbReference type="InterPro" id="IPR008949">
    <property type="entry name" value="Isoprenoid_synthase_dom_sf"/>
</dbReference>
<evidence type="ECO:0000256" key="8">
    <source>
        <dbReference type="ARBA" id="ARBA00022746"/>
    </source>
</evidence>
<dbReference type="GO" id="GO:0005737">
    <property type="term" value="C:cytoplasm"/>
    <property type="evidence" value="ECO:0007669"/>
    <property type="project" value="UniProtKB-ARBA"/>
</dbReference>
<keyword evidence="7" id="KW-0479">Metal-binding</keyword>
<dbReference type="SFLD" id="SFLDS00005">
    <property type="entry name" value="Isoprenoid_Synthase_Type_I"/>
    <property type="match status" value="1"/>
</dbReference>
<dbReference type="PROSITE" id="PS00723">
    <property type="entry name" value="POLYPRENYL_SYNTHASE_1"/>
    <property type="match status" value="1"/>
</dbReference>
<reference evidence="17 18" key="1">
    <citation type="submission" date="2013-01" db="EMBL/GenBank/DDBJ databases">
        <authorList>
            <person name="Fiebig A."/>
            <person name="Goeker M."/>
            <person name="Klenk H.-P.P."/>
        </authorList>
    </citation>
    <scope>NUCLEOTIDE SEQUENCE [LARGE SCALE GENOMIC DNA]</scope>
    <source>
        <strain evidence="17 18">DSM 24838</strain>
    </source>
</reference>
<keyword evidence="11" id="KW-0414">Isoprene biosynthesis</keyword>
<dbReference type="PROSITE" id="PS00444">
    <property type="entry name" value="POLYPRENYL_SYNTHASE_2"/>
    <property type="match status" value="1"/>
</dbReference>
<comment type="pathway">
    <text evidence="2">Isoprenoid biosynthesis; geranylgeranyl diphosphate biosynthesis; geranylgeranyl diphosphate from farnesyl diphosphate and isopentenyl diphosphate: step 1/1.</text>
</comment>
<keyword evidence="8" id="KW-0125">Carotenoid biosynthesis</keyword>
<dbReference type="GO" id="GO:0015995">
    <property type="term" value="P:chlorophyll biosynthetic process"/>
    <property type="evidence" value="ECO:0007669"/>
    <property type="project" value="UniProtKB-KW"/>
</dbReference>
<comment type="caution">
    <text evidence="17">The sequence shown here is derived from an EMBL/GenBank/DDBJ whole genome shotgun (WGS) entry which is preliminary data.</text>
</comment>
<organism evidence="17 18">
    <name type="scientific">Wenxinia marina DSM 24838</name>
    <dbReference type="NCBI Taxonomy" id="1123501"/>
    <lineage>
        <taxon>Bacteria</taxon>
        <taxon>Pseudomonadati</taxon>
        <taxon>Pseudomonadota</taxon>
        <taxon>Alphaproteobacteria</taxon>
        <taxon>Rhodobacterales</taxon>
        <taxon>Roseobacteraceae</taxon>
        <taxon>Wenxinia</taxon>
    </lineage>
</organism>
<evidence type="ECO:0000256" key="7">
    <source>
        <dbReference type="ARBA" id="ARBA00022723"/>
    </source>
</evidence>
<dbReference type="EC" id="2.5.1.29" evidence="4"/>
<evidence type="ECO:0000256" key="6">
    <source>
        <dbReference type="ARBA" id="ARBA00022679"/>
    </source>
</evidence>
<accession>A0A0D0Q9M3</accession>
<dbReference type="GO" id="GO:0004311">
    <property type="term" value="F:geranylgeranyl diphosphate synthase activity"/>
    <property type="evidence" value="ECO:0007669"/>
    <property type="project" value="UniProtKB-EC"/>
</dbReference>
<evidence type="ECO:0000256" key="3">
    <source>
        <dbReference type="ARBA" id="ARBA00006706"/>
    </source>
</evidence>
<dbReference type="OrthoDB" id="9805316at2"/>
<dbReference type="AlphaFoldDB" id="A0A0D0Q9M3"/>
<dbReference type="PANTHER" id="PTHR43281:SF1">
    <property type="entry name" value="FARNESYL DIPHOSPHATE SYNTHASE"/>
    <property type="match status" value="1"/>
</dbReference>
<evidence type="ECO:0000256" key="9">
    <source>
        <dbReference type="ARBA" id="ARBA00022842"/>
    </source>
</evidence>
<dbReference type="InterPro" id="IPR053378">
    <property type="entry name" value="Prenyl_diphosphate_synthase"/>
</dbReference>
<evidence type="ECO:0000313" key="17">
    <source>
        <dbReference type="EMBL" id="KIQ71134.1"/>
    </source>
</evidence>
<comment type="cofactor">
    <cofactor evidence="1">
        <name>Mg(2+)</name>
        <dbReference type="ChEBI" id="CHEBI:18420"/>
    </cofactor>
</comment>
<evidence type="ECO:0000256" key="12">
    <source>
        <dbReference type="ARBA" id="ARBA00023818"/>
    </source>
</evidence>
<evidence type="ECO:0000256" key="15">
    <source>
        <dbReference type="ARBA" id="ARBA00054703"/>
    </source>
</evidence>
<keyword evidence="5" id="KW-0602">Photosynthesis</keyword>
<comment type="function">
    <text evidence="15">Catalyzes the condensation of farnesyl diphosphate (FPP) and isopentenyl diphosphate (IPP) to yield geranylgeranyl diphosphate (GGPP) needed for biosynthesis of carotenoids and diterpenes.</text>
</comment>
<dbReference type="FunFam" id="1.10.600.10:FF:000001">
    <property type="entry name" value="Geranylgeranyl diphosphate synthase"/>
    <property type="match status" value="1"/>
</dbReference>
<dbReference type="Gene3D" id="1.10.600.10">
    <property type="entry name" value="Farnesyl Diphosphate Synthase"/>
    <property type="match status" value="1"/>
</dbReference>
<gene>
    <name evidence="17" type="ORF">Wenmar_00513</name>
</gene>
<evidence type="ECO:0000256" key="16">
    <source>
        <dbReference type="RuleBase" id="RU004466"/>
    </source>
</evidence>
<dbReference type="InterPro" id="IPR000092">
    <property type="entry name" value="Polyprenyl_synt"/>
</dbReference>
<proteinExistence type="inferred from homology"/>
<keyword evidence="10" id="KW-0149">Chlorophyll biosynthesis</keyword>
<protein>
    <recommendedName>
        <fullName evidence="12">Geranylgeranyl diphosphate synthase</fullName>
        <ecNumber evidence="4">2.5.1.29</ecNumber>
    </recommendedName>
    <alternativeName>
        <fullName evidence="13">Farnesyltranstransferase</fullName>
    </alternativeName>
</protein>
<evidence type="ECO:0000256" key="1">
    <source>
        <dbReference type="ARBA" id="ARBA00001946"/>
    </source>
</evidence>
<dbReference type="GO" id="GO:0046872">
    <property type="term" value="F:metal ion binding"/>
    <property type="evidence" value="ECO:0007669"/>
    <property type="project" value="UniProtKB-KW"/>
</dbReference>
<dbReference type="GO" id="GO:0016117">
    <property type="term" value="P:carotenoid biosynthetic process"/>
    <property type="evidence" value="ECO:0007669"/>
    <property type="project" value="UniProtKB-KW"/>
</dbReference>
<dbReference type="STRING" id="1123501.Wenmar_00513"/>
<dbReference type="RefSeq" id="WP_018304628.1">
    <property type="nucleotide sequence ID" value="NZ_KB902314.1"/>
</dbReference>
<evidence type="ECO:0000313" key="18">
    <source>
        <dbReference type="Proteomes" id="UP000035100"/>
    </source>
</evidence>
<sequence length="291" mass="29874">MAEGPGAADARVISDRLAAALPEESGDIGELVRAMRYAVEGGKRLRGLIVLESARIHGVPAAAALDAAAAIEAMHAYSLVHDDLPAMDDDALRRGRPTVHVAFGEAMAILVGDALQSLAFDLVAGIDGVPAERVVDLARRLARQSGMAGMAGGQWCDIAAERGGRPADPMAHISHIQRLKTGALFRWSAEAGAMLAGADPAPMTAYADALGLAFQIRDDLLDVDGDAAAVGKAVGKDAGRGKATFVELMGADGARARAAALADEAVAALAGFGPEADPLRDLARFAVARVT</sequence>
<comment type="similarity">
    <text evidence="3 16">Belongs to the FPP/GGPP synthase family.</text>
</comment>
<dbReference type="CDD" id="cd00685">
    <property type="entry name" value="Trans_IPPS_HT"/>
    <property type="match status" value="1"/>
</dbReference>
<dbReference type="PANTHER" id="PTHR43281">
    <property type="entry name" value="FARNESYL DIPHOSPHATE SYNTHASE"/>
    <property type="match status" value="1"/>
</dbReference>
<dbReference type="NCBIfam" id="NF045485">
    <property type="entry name" value="FPPsyn"/>
    <property type="match status" value="1"/>
</dbReference>
<dbReference type="SUPFAM" id="SSF48576">
    <property type="entry name" value="Terpenoid synthases"/>
    <property type="match status" value="1"/>
</dbReference>
<dbReference type="Proteomes" id="UP000035100">
    <property type="component" value="Unassembled WGS sequence"/>
</dbReference>
<evidence type="ECO:0000256" key="5">
    <source>
        <dbReference type="ARBA" id="ARBA00022531"/>
    </source>
</evidence>
<evidence type="ECO:0000256" key="2">
    <source>
        <dbReference type="ARBA" id="ARBA00005221"/>
    </source>
</evidence>
<evidence type="ECO:0000256" key="14">
    <source>
        <dbReference type="ARBA" id="ARBA00048119"/>
    </source>
</evidence>
<dbReference type="PATRIC" id="fig|1123501.6.peg.573"/>
<dbReference type="Pfam" id="PF00348">
    <property type="entry name" value="polyprenyl_synt"/>
    <property type="match status" value="1"/>
</dbReference>
<dbReference type="SFLD" id="SFLDG01017">
    <property type="entry name" value="Polyprenyl_Transferase_Like"/>
    <property type="match status" value="1"/>
</dbReference>
<dbReference type="GO" id="GO:0015979">
    <property type="term" value="P:photosynthesis"/>
    <property type="evidence" value="ECO:0007669"/>
    <property type="project" value="UniProtKB-KW"/>
</dbReference>
<evidence type="ECO:0000256" key="13">
    <source>
        <dbReference type="ARBA" id="ARBA00032052"/>
    </source>
</evidence>
<name>A0A0D0Q9M3_9RHOB</name>
<keyword evidence="6 16" id="KW-0808">Transferase</keyword>
<dbReference type="InterPro" id="IPR033749">
    <property type="entry name" value="Polyprenyl_synt_CS"/>
</dbReference>